<accession>A0A5D3YN52</accession>
<feature type="chain" id="PRO_5023006846" description="PEGA domain-containing protein" evidence="1">
    <location>
        <begin position="21"/>
        <end position="134"/>
    </location>
</feature>
<keyword evidence="1" id="KW-0732">Signal</keyword>
<dbReference type="PROSITE" id="PS51257">
    <property type="entry name" value="PROKAR_LIPOPROTEIN"/>
    <property type="match status" value="1"/>
</dbReference>
<evidence type="ECO:0000313" key="2">
    <source>
        <dbReference type="EMBL" id="TYP95340.1"/>
    </source>
</evidence>
<evidence type="ECO:0008006" key="4">
    <source>
        <dbReference type="Google" id="ProtNLM"/>
    </source>
</evidence>
<dbReference type="Proteomes" id="UP000324595">
    <property type="component" value="Unassembled WGS sequence"/>
</dbReference>
<evidence type="ECO:0000313" key="3">
    <source>
        <dbReference type="Proteomes" id="UP000324595"/>
    </source>
</evidence>
<gene>
    <name evidence="2" type="ORF">LX73_0640</name>
</gene>
<name>A0A5D3YN52_9BACT</name>
<evidence type="ECO:0000256" key="1">
    <source>
        <dbReference type="SAM" id="SignalP"/>
    </source>
</evidence>
<feature type="signal peptide" evidence="1">
    <location>
        <begin position="1"/>
        <end position="20"/>
    </location>
</feature>
<dbReference type="EMBL" id="VNHY01000001">
    <property type="protein sequence ID" value="TYP95340.1"/>
    <property type="molecule type" value="Genomic_DNA"/>
</dbReference>
<dbReference type="RefSeq" id="WP_148898011.1">
    <property type="nucleotide sequence ID" value="NZ_VNHY01000001.1"/>
</dbReference>
<dbReference type="OrthoDB" id="1524805at2"/>
<protein>
    <recommendedName>
        <fullName evidence="4">PEGA domain-containing protein</fullName>
    </recommendedName>
</protein>
<organism evidence="2 3">
    <name type="scientific">Fodinibius salinus</name>
    <dbReference type="NCBI Taxonomy" id="860790"/>
    <lineage>
        <taxon>Bacteria</taxon>
        <taxon>Pseudomonadati</taxon>
        <taxon>Balneolota</taxon>
        <taxon>Balneolia</taxon>
        <taxon>Balneolales</taxon>
        <taxon>Balneolaceae</taxon>
        <taxon>Fodinibius</taxon>
    </lineage>
</organism>
<proteinExistence type="predicted"/>
<sequence length="134" mass="14802">MKRIISLCAFLILLSGCASDFYTNLQNESEGEEYGNLAVKLSEPVNGVNVTIDGELIARDKNTEYIKVDNVPVGERSVNVDATSSDLKSNINLEETVNIQTNETETLLVQVPPKSTGYWIYMSLALLPTLIIVY</sequence>
<dbReference type="AlphaFoldDB" id="A0A5D3YN52"/>
<comment type="caution">
    <text evidence="2">The sequence shown here is derived from an EMBL/GenBank/DDBJ whole genome shotgun (WGS) entry which is preliminary data.</text>
</comment>
<keyword evidence="3" id="KW-1185">Reference proteome</keyword>
<reference evidence="2 3" key="1">
    <citation type="submission" date="2019-07" db="EMBL/GenBank/DDBJ databases">
        <title>Genomic Encyclopedia of Archaeal and Bacterial Type Strains, Phase II (KMG-II): from individual species to whole genera.</title>
        <authorList>
            <person name="Goeker M."/>
        </authorList>
    </citation>
    <scope>NUCLEOTIDE SEQUENCE [LARGE SCALE GENOMIC DNA]</scope>
    <source>
        <strain evidence="2 3">DSM 21935</strain>
    </source>
</reference>